<proteinExistence type="inferred from homology"/>
<dbReference type="Pfam" id="PF02594">
    <property type="entry name" value="DUF167"/>
    <property type="match status" value="1"/>
</dbReference>
<keyword evidence="2" id="KW-1185">Reference proteome</keyword>
<organism evidence="2 4">
    <name type="scientific">Haemonchus contortus</name>
    <name type="common">Barber pole worm</name>
    <dbReference type="NCBI Taxonomy" id="6289"/>
    <lineage>
        <taxon>Eukaryota</taxon>
        <taxon>Metazoa</taxon>
        <taxon>Ecdysozoa</taxon>
        <taxon>Nematoda</taxon>
        <taxon>Chromadorea</taxon>
        <taxon>Rhabditida</taxon>
        <taxon>Rhabditina</taxon>
        <taxon>Rhabditomorpha</taxon>
        <taxon>Strongyloidea</taxon>
        <taxon>Trichostrongylidae</taxon>
        <taxon>Haemonchus</taxon>
    </lineage>
</organism>
<dbReference type="AlphaFoldDB" id="A0A7I5E5C4"/>
<dbReference type="InterPro" id="IPR003746">
    <property type="entry name" value="DUF167"/>
</dbReference>
<evidence type="ECO:0000313" key="2">
    <source>
        <dbReference type="Proteomes" id="UP000025227"/>
    </source>
</evidence>
<dbReference type="OrthoDB" id="244097at2759"/>
<dbReference type="SUPFAM" id="SSF69786">
    <property type="entry name" value="YggU-like"/>
    <property type="match status" value="1"/>
</dbReference>
<dbReference type="SMART" id="SM01152">
    <property type="entry name" value="DUF167"/>
    <property type="match status" value="1"/>
</dbReference>
<dbReference type="Gene3D" id="3.30.1200.10">
    <property type="entry name" value="YggU-like"/>
    <property type="match status" value="1"/>
</dbReference>
<evidence type="ECO:0000313" key="4">
    <source>
        <dbReference type="WBParaSite" id="HCON_00007190-00002"/>
    </source>
</evidence>
<dbReference type="PANTHER" id="PTHR13420:SF7">
    <property type="entry name" value="UPF0235 PROTEIN C15ORF40"/>
    <property type="match status" value="1"/>
</dbReference>
<dbReference type="NCBIfam" id="TIGR00251">
    <property type="entry name" value="DUF167 family protein"/>
    <property type="match status" value="1"/>
</dbReference>
<dbReference type="Proteomes" id="UP000025227">
    <property type="component" value="Unplaced"/>
</dbReference>
<protein>
    <submittedName>
        <fullName evidence="3 4">UPF0235 protein C15orf40 homolog</fullName>
    </submittedName>
</protein>
<reference evidence="3 4" key="1">
    <citation type="submission" date="2020-12" db="UniProtKB">
        <authorList>
            <consortium name="WormBaseParasite"/>
        </authorList>
    </citation>
    <scope>IDENTIFICATION</scope>
    <source>
        <strain evidence="3 4">MHco3</strain>
    </source>
</reference>
<dbReference type="PANTHER" id="PTHR13420">
    <property type="entry name" value="UPF0235 PROTEIN C15ORF40"/>
    <property type="match status" value="1"/>
</dbReference>
<dbReference type="InterPro" id="IPR036591">
    <property type="entry name" value="YggU-like_sf"/>
</dbReference>
<dbReference type="WBParaSite" id="HCON_00007190-00002">
    <property type="protein sequence ID" value="HCON_00007190-00002"/>
    <property type="gene ID" value="HCON_00007190"/>
</dbReference>
<sequence length="131" mass="13913">MFAWSTIILKKPVVEICRKAGSLSKMSKPTGAVSVDKNGHIILRILAKPGAKMSTVTDVGDEEVGVAIAAPPRDGEANEELVSYMRGVLGLKKSELVLDKGGKSRSKTLLITSSRITSDEIVAKLKAAAEH</sequence>
<dbReference type="GO" id="GO:0005737">
    <property type="term" value="C:cytoplasm"/>
    <property type="evidence" value="ECO:0007669"/>
    <property type="project" value="TreeGrafter"/>
</dbReference>
<evidence type="ECO:0000313" key="3">
    <source>
        <dbReference type="WBParaSite" id="HCON_00007190-00001"/>
    </source>
</evidence>
<evidence type="ECO:0000256" key="1">
    <source>
        <dbReference type="ARBA" id="ARBA00010364"/>
    </source>
</evidence>
<dbReference type="HAMAP" id="MF_00634">
    <property type="entry name" value="UPF0235"/>
    <property type="match status" value="1"/>
</dbReference>
<name>A0A7I5E5C4_HAECO</name>
<comment type="similarity">
    <text evidence="1">Belongs to the UPF0235 family.</text>
</comment>
<dbReference type="OMA" id="NICIQIL"/>
<accession>A0A7I5E5C4</accession>
<dbReference type="WBParaSite" id="HCON_00007190-00001">
    <property type="protein sequence ID" value="HCON_00007190-00001"/>
    <property type="gene ID" value="HCON_00007190"/>
</dbReference>